<gene>
    <name evidence="1" type="ORF">SAMN05660653_02561</name>
</gene>
<evidence type="ECO:0000313" key="2">
    <source>
        <dbReference type="Proteomes" id="UP000198771"/>
    </source>
</evidence>
<reference evidence="1 2" key="1">
    <citation type="submission" date="2016-10" db="EMBL/GenBank/DDBJ databases">
        <authorList>
            <person name="de Groot N.N."/>
        </authorList>
    </citation>
    <scope>NUCLEOTIDE SEQUENCE [LARGE SCALE GENOMIC DNA]</scope>
    <source>
        <strain evidence="1 2">ASO4-2</strain>
    </source>
</reference>
<accession>A0A1G6E2M8</accession>
<evidence type="ECO:0008006" key="3">
    <source>
        <dbReference type="Google" id="ProtNLM"/>
    </source>
</evidence>
<dbReference type="EMBL" id="FMXO01000015">
    <property type="protein sequence ID" value="SDB51653.1"/>
    <property type="molecule type" value="Genomic_DNA"/>
</dbReference>
<name>A0A1G6E2M8_9BACT</name>
<dbReference type="AlphaFoldDB" id="A0A1G6E2M8"/>
<sequence>MIEVVRVTVAPRKELVVVVNAGLEGLCRLMDYPDDTSIRLQLATEEVFLYVVNTIRTTKMNADITVRFRHHARSFQIVIEYPGIRGPLDHYLRLGHLHLLQVKTFETLGLCLANHILDSLNAQYWPQEGVNSYILSLNAPNA</sequence>
<dbReference type="Proteomes" id="UP000198771">
    <property type="component" value="Unassembled WGS sequence"/>
</dbReference>
<dbReference type="STRING" id="617002.SAMN05660653_02561"/>
<keyword evidence="2" id="KW-1185">Reference proteome</keyword>
<evidence type="ECO:0000313" key="1">
    <source>
        <dbReference type="EMBL" id="SDB51653.1"/>
    </source>
</evidence>
<dbReference type="RefSeq" id="WP_092122433.1">
    <property type="nucleotide sequence ID" value="NZ_FMXO01000015.1"/>
</dbReference>
<dbReference type="OrthoDB" id="5471293at2"/>
<protein>
    <recommendedName>
        <fullName evidence="3">Serine/threonine-protein kinase RsbW</fullName>
    </recommendedName>
</protein>
<organism evidence="1 2">
    <name type="scientific">Desulfonatronum thiosulfatophilum</name>
    <dbReference type="NCBI Taxonomy" id="617002"/>
    <lineage>
        <taxon>Bacteria</taxon>
        <taxon>Pseudomonadati</taxon>
        <taxon>Thermodesulfobacteriota</taxon>
        <taxon>Desulfovibrionia</taxon>
        <taxon>Desulfovibrionales</taxon>
        <taxon>Desulfonatronaceae</taxon>
        <taxon>Desulfonatronum</taxon>
    </lineage>
</organism>
<proteinExistence type="predicted"/>